<dbReference type="Proteomes" id="UP000006339">
    <property type="component" value="Unassembled WGS sequence"/>
</dbReference>
<sequence>MIDVLISGASGFIGQPLVQRLRNIGLSVFELDRKIGSVIDPLTWSDLPEAKAIVHLAGRTYVPDSWKDSYSFINTNVIGTQNALDYAHKYNAQFVFISAYLYGRPEELPISESHRISPNNPYALSKYLAEQLCGFYSAFKNVDIRILRLFNVYGLGQREDFLIPSILKQIKTKKEIHVLDLYPKRDFIFLEDIINSIISALSFRKGLHTFNIGSGISYSVEEVISMAQEVAGTNLPVISARSERKEEISDVVANITKAKRELGWNPKWSFRMGLFEIWKSLRF</sequence>
<dbReference type="AlphaFoldDB" id="A0A828Y7P2"/>
<feature type="domain" description="NAD-dependent epimerase/dehydratase" evidence="1">
    <location>
        <begin position="4"/>
        <end position="213"/>
    </location>
</feature>
<dbReference type="Gene3D" id="3.40.50.720">
    <property type="entry name" value="NAD(P)-binding Rossmann-like Domain"/>
    <property type="match status" value="1"/>
</dbReference>
<dbReference type="InterPro" id="IPR036291">
    <property type="entry name" value="NAD(P)-bd_dom_sf"/>
</dbReference>
<proteinExistence type="predicted"/>
<evidence type="ECO:0000313" key="3">
    <source>
        <dbReference type="Proteomes" id="UP000006339"/>
    </source>
</evidence>
<dbReference type="EMBL" id="AKWH02000012">
    <property type="protein sequence ID" value="EKO53126.1"/>
    <property type="molecule type" value="Genomic_DNA"/>
</dbReference>
<organism evidence="2 3">
    <name type="scientific">Leptospira kirschneri str. 200802841</name>
    <dbReference type="NCBI Taxonomy" id="1193047"/>
    <lineage>
        <taxon>Bacteria</taxon>
        <taxon>Pseudomonadati</taxon>
        <taxon>Spirochaetota</taxon>
        <taxon>Spirochaetia</taxon>
        <taxon>Leptospirales</taxon>
        <taxon>Leptospiraceae</taxon>
        <taxon>Leptospira</taxon>
    </lineage>
</organism>
<dbReference type="SUPFAM" id="SSF51735">
    <property type="entry name" value="NAD(P)-binding Rossmann-fold domains"/>
    <property type="match status" value="1"/>
</dbReference>
<dbReference type="RefSeq" id="WP_004768472.1">
    <property type="nucleotide sequence ID" value="NZ_AKWH02000012.1"/>
</dbReference>
<accession>A0A828Y7P2</accession>
<comment type="caution">
    <text evidence="2">The sequence shown here is derived from an EMBL/GenBank/DDBJ whole genome shotgun (WGS) entry which is preliminary data.</text>
</comment>
<gene>
    <name evidence="2" type="ORF">LEP1GSC131_0503</name>
</gene>
<dbReference type="Pfam" id="PF01370">
    <property type="entry name" value="Epimerase"/>
    <property type="match status" value="1"/>
</dbReference>
<dbReference type="InterPro" id="IPR001509">
    <property type="entry name" value="Epimerase_deHydtase"/>
</dbReference>
<keyword evidence="3" id="KW-1185">Reference proteome</keyword>
<dbReference type="PANTHER" id="PTHR43245">
    <property type="entry name" value="BIFUNCTIONAL POLYMYXIN RESISTANCE PROTEIN ARNA"/>
    <property type="match status" value="1"/>
</dbReference>
<evidence type="ECO:0000259" key="1">
    <source>
        <dbReference type="Pfam" id="PF01370"/>
    </source>
</evidence>
<protein>
    <submittedName>
        <fullName evidence="2">RmlD substrate binding domain protein</fullName>
    </submittedName>
</protein>
<reference evidence="2" key="1">
    <citation type="submission" date="2012-10" db="EMBL/GenBank/DDBJ databases">
        <authorList>
            <person name="Harkins D.M."/>
            <person name="Durkin A.S."/>
            <person name="Brinkac L.M."/>
            <person name="Selengut J.D."/>
            <person name="Sanka R."/>
            <person name="DePew J."/>
            <person name="Purushe J."/>
            <person name="Picardeau M."/>
            <person name="Werts C."/>
            <person name="Goarant C."/>
            <person name="Vinetz J.M."/>
            <person name="Sutton G.G."/>
            <person name="Nelson W.C."/>
            <person name="Fouts D.E."/>
        </authorList>
    </citation>
    <scope>NUCLEOTIDE SEQUENCE [LARGE SCALE GENOMIC DNA]</scope>
    <source>
        <strain evidence="2">200802841</strain>
    </source>
</reference>
<dbReference type="PRINTS" id="PR01713">
    <property type="entry name" value="NUCEPIMERASE"/>
</dbReference>
<dbReference type="InterPro" id="IPR050177">
    <property type="entry name" value="Lipid_A_modif_metabolic_enz"/>
</dbReference>
<evidence type="ECO:0000313" key="2">
    <source>
        <dbReference type="EMBL" id="EKO53126.1"/>
    </source>
</evidence>
<name>A0A828Y7P2_9LEPT</name>
<dbReference type="PANTHER" id="PTHR43245:SF13">
    <property type="entry name" value="UDP-D-APIOSE_UDP-D-XYLOSE SYNTHASE 2"/>
    <property type="match status" value="1"/>
</dbReference>